<protein>
    <recommendedName>
        <fullName evidence="4">AAA+ ATPase domain-containing protein</fullName>
    </recommendedName>
</protein>
<dbReference type="GO" id="GO:0005634">
    <property type="term" value="C:nucleus"/>
    <property type="evidence" value="ECO:0007669"/>
    <property type="project" value="TreeGrafter"/>
</dbReference>
<evidence type="ECO:0000313" key="3">
    <source>
        <dbReference type="Proteomes" id="UP001141552"/>
    </source>
</evidence>
<dbReference type="GO" id="GO:0006281">
    <property type="term" value="P:DNA repair"/>
    <property type="evidence" value="ECO:0007669"/>
    <property type="project" value="TreeGrafter"/>
</dbReference>
<dbReference type="SUPFAM" id="SSF48019">
    <property type="entry name" value="post-AAA+ oligomerization domain-like"/>
    <property type="match status" value="1"/>
</dbReference>
<feature type="compositionally biased region" description="Polar residues" evidence="1">
    <location>
        <begin position="167"/>
        <end position="177"/>
    </location>
</feature>
<dbReference type="EMBL" id="JAKUCV010007537">
    <property type="protein sequence ID" value="KAJ4822940.1"/>
    <property type="molecule type" value="Genomic_DNA"/>
</dbReference>
<dbReference type="FunFam" id="1.10.8.60:FF:000030">
    <property type="entry name" value="replication factor C subunit 3"/>
    <property type="match status" value="1"/>
</dbReference>
<dbReference type="AlphaFoldDB" id="A0A9Q0F0S8"/>
<comment type="caution">
    <text evidence="2">The sequence shown here is derived from an EMBL/GenBank/DDBJ whole genome shotgun (WGS) entry which is preliminary data.</text>
</comment>
<dbReference type="Gene3D" id="1.20.272.10">
    <property type="match status" value="1"/>
</dbReference>
<dbReference type="Proteomes" id="UP001141552">
    <property type="component" value="Unassembled WGS sequence"/>
</dbReference>
<evidence type="ECO:0000256" key="1">
    <source>
        <dbReference type="SAM" id="MobiDB-lite"/>
    </source>
</evidence>
<feature type="compositionally biased region" description="Basic and acidic residues" evidence="1">
    <location>
        <begin position="211"/>
        <end position="226"/>
    </location>
</feature>
<feature type="compositionally biased region" description="Polar residues" evidence="1">
    <location>
        <begin position="42"/>
        <end position="52"/>
    </location>
</feature>
<name>A0A9Q0F0S8_9ROSI</name>
<reference evidence="2" key="2">
    <citation type="journal article" date="2023" name="Plants (Basel)">
        <title>Annotation of the Turnera subulata (Passifloraceae) Draft Genome Reveals the S-Locus Evolved after the Divergence of Turneroideae from Passifloroideae in a Stepwise Manner.</title>
        <authorList>
            <person name="Henning P.M."/>
            <person name="Roalson E.H."/>
            <person name="Mir W."/>
            <person name="McCubbin A.G."/>
            <person name="Shore J.S."/>
        </authorList>
    </citation>
    <scope>NUCLEOTIDE SEQUENCE</scope>
    <source>
        <strain evidence="2">F60SS</strain>
    </source>
</reference>
<dbReference type="PANTHER" id="PTHR11669">
    <property type="entry name" value="REPLICATION FACTOR C / DNA POLYMERASE III GAMMA-TAU SUBUNIT"/>
    <property type="match status" value="1"/>
</dbReference>
<feature type="compositionally biased region" description="Polar residues" evidence="1">
    <location>
        <begin position="1"/>
        <end position="13"/>
    </location>
</feature>
<feature type="compositionally biased region" description="Basic and acidic residues" evidence="1">
    <location>
        <begin position="274"/>
        <end position="292"/>
    </location>
</feature>
<organism evidence="2 3">
    <name type="scientific">Turnera subulata</name>
    <dbReference type="NCBI Taxonomy" id="218843"/>
    <lineage>
        <taxon>Eukaryota</taxon>
        <taxon>Viridiplantae</taxon>
        <taxon>Streptophyta</taxon>
        <taxon>Embryophyta</taxon>
        <taxon>Tracheophyta</taxon>
        <taxon>Spermatophyta</taxon>
        <taxon>Magnoliopsida</taxon>
        <taxon>eudicotyledons</taxon>
        <taxon>Gunneridae</taxon>
        <taxon>Pentapetalae</taxon>
        <taxon>rosids</taxon>
        <taxon>fabids</taxon>
        <taxon>Malpighiales</taxon>
        <taxon>Passifloraceae</taxon>
        <taxon>Turnera</taxon>
    </lineage>
</organism>
<dbReference type="GO" id="GO:0006261">
    <property type="term" value="P:DNA-templated DNA replication"/>
    <property type="evidence" value="ECO:0007669"/>
    <property type="project" value="TreeGrafter"/>
</dbReference>
<dbReference type="InterPro" id="IPR027417">
    <property type="entry name" value="P-loop_NTPase"/>
</dbReference>
<dbReference type="GO" id="GO:0005663">
    <property type="term" value="C:DNA replication factor C complex"/>
    <property type="evidence" value="ECO:0007669"/>
    <property type="project" value="TreeGrafter"/>
</dbReference>
<dbReference type="InterPro" id="IPR008921">
    <property type="entry name" value="DNA_pol3_clamp-load_cplx_C"/>
</dbReference>
<evidence type="ECO:0008006" key="4">
    <source>
        <dbReference type="Google" id="ProtNLM"/>
    </source>
</evidence>
<dbReference type="GO" id="GO:0003677">
    <property type="term" value="F:DNA binding"/>
    <property type="evidence" value="ECO:0007669"/>
    <property type="project" value="InterPro"/>
</dbReference>
<sequence length="856" mass="96711">MESNALKNLNRGTQLHPHPHFANFMKQTRSGYEPSDTETDWQDSPQRSQVYQNGGFVPQKMALAFPRNVSPMKHSRRHSSGLNETSPKHETTPSPLHQRHSSKSPYKPRKDDGIINIPLPSPPGRRHAKTRTGDGRAEKNSLPSPPGKRHSSKSPYKPRRDDGRTASPVSGQRNVSPFSKPDSGRQVSPLKPPRDSGGRTVSPLARQVSPYKHERKERDVNNHDETSAPSRRKNQRTPRRDERATNSEFGEVSRGSERSNYNRRSATAPRPRTRGTEEETSQPEKEKSRGERSPSPLSRGMNNKERDREGSHTISPSVGEINEMVANIKMLRNPVQNTLDFETTDSISPGDIFFSRDQTAIQMQKNGIPKNDKDKPVRFPFPHIDSVLLQRNKSNGHDENLKKISTNTAGSRTSMTTFSAASRLISGSLSTEGSKISDASGKSTGSSIRFAANRRKIQAEAWFSCMRRGPCKTTSRSPERQHIDEASFIQKAIVIESLRQFWADKHQPGSLNGFICHKQEAQILSQLVSNYSIPHILLKGPSGSGKRTLAMALISEIFGDSSGNMSHELRYFQVQEKRATQVAVPITFSPHHVELNVNAEPNAKYALMGLVKEINIAYAIAPEVSHINPKAEYKVIVLDEVDKAAENIQHLIKWIMDCYTDTCKLIMFCEDDKDILESVKNRCKVFKVDPPATHEIMEVLIQIAKKEEFDLPRSFAVKIATKSKQDLRKAIMALEACKWHNYPFADDQPIPLGWEEVLEELAAEILADPSPKQLFFIRGKFQQLLVDFVHPKLILLKLVELFLKGVEASSRRELYYWHAYYEKRLPTGTTALLKLEEFVAKFMGIHRKCFGNRQFV</sequence>
<keyword evidence="3" id="KW-1185">Reference proteome</keyword>
<dbReference type="CDD" id="cd00009">
    <property type="entry name" value="AAA"/>
    <property type="match status" value="1"/>
</dbReference>
<evidence type="ECO:0000313" key="2">
    <source>
        <dbReference type="EMBL" id="KAJ4822940.1"/>
    </source>
</evidence>
<gene>
    <name evidence="2" type="ORF">Tsubulata_000292</name>
</gene>
<dbReference type="PANTHER" id="PTHR11669:SF25">
    <property type="entry name" value="OS02G0704966 PROTEIN"/>
    <property type="match status" value="1"/>
</dbReference>
<dbReference type="Pfam" id="PF21960">
    <property type="entry name" value="RCF1-5-like_lid"/>
    <property type="match status" value="1"/>
</dbReference>
<dbReference type="InterPro" id="IPR050238">
    <property type="entry name" value="DNA_Rep/Repair_Clamp_Loader"/>
</dbReference>
<accession>A0A9Q0F0S8</accession>
<dbReference type="GO" id="GO:0003689">
    <property type="term" value="F:DNA clamp loader activity"/>
    <property type="evidence" value="ECO:0007669"/>
    <property type="project" value="TreeGrafter"/>
</dbReference>
<dbReference type="Gene3D" id="3.40.50.300">
    <property type="entry name" value="P-loop containing nucleotide triphosphate hydrolases"/>
    <property type="match status" value="1"/>
</dbReference>
<dbReference type="OrthoDB" id="841678at2759"/>
<feature type="compositionally biased region" description="Basic and acidic residues" evidence="1">
    <location>
        <begin position="302"/>
        <end position="311"/>
    </location>
</feature>
<dbReference type="Pfam" id="PF22534">
    <property type="entry name" value="RFC_C"/>
    <property type="match status" value="1"/>
</dbReference>
<dbReference type="Gene3D" id="1.10.8.60">
    <property type="match status" value="1"/>
</dbReference>
<proteinExistence type="predicted"/>
<feature type="region of interest" description="Disordered" evidence="1">
    <location>
        <begin position="1"/>
        <end position="319"/>
    </location>
</feature>
<reference evidence="2" key="1">
    <citation type="submission" date="2022-02" db="EMBL/GenBank/DDBJ databases">
        <authorList>
            <person name="Henning P.M."/>
            <person name="McCubbin A.G."/>
            <person name="Shore J.S."/>
        </authorList>
    </citation>
    <scope>NUCLEOTIDE SEQUENCE</scope>
    <source>
        <strain evidence="2">F60SS</strain>
        <tissue evidence="2">Leaves</tissue>
    </source>
</reference>
<dbReference type="SUPFAM" id="SSF52540">
    <property type="entry name" value="P-loop containing nucleoside triphosphate hydrolases"/>
    <property type="match status" value="1"/>
</dbReference>